<evidence type="ECO:0000313" key="14">
    <source>
        <dbReference type="EMBL" id="KAG7162342.1"/>
    </source>
</evidence>
<evidence type="ECO:0000256" key="1">
    <source>
        <dbReference type="ARBA" id="ARBA00004123"/>
    </source>
</evidence>
<accession>A0A8J5JQ89</accession>
<feature type="non-terminal residue" evidence="14">
    <location>
        <position position="1"/>
    </location>
</feature>
<dbReference type="Gene3D" id="3.40.190.10">
    <property type="entry name" value="Periplasmic binding protein-like II"/>
    <property type="match status" value="1"/>
</dbReference>
<evidence type="ECO:0000256" key="12">
    <source>
        <dbReference type="ARBA" id="ARBA00023303"/>
    </source>
</evidence>
<evidence type="ECO:0000256" key="7">
    <source>
        <dbReference type="ARBA" id="ARBA00023065"/>
    </source>
</evidence>
<evidence type="ECO:0000313" key="15">
    <source>
        <dbReference type="Proteomes" id="UP000747542"/>
    </source>
</evidence>
<dbReference type="InterPro" id="IPR052192">
    <property type="entry name" value="Insect_Ionotropic_Sensory_Rcpt"/>
</dbReference>
<name>A0A8J5JQ89_HOMAM</name>
<dbReference type="InterPro" id="IPR019594">
    <property type="entry name" value="Glu/Gly-bd"/>
</dbReference>
<keyword evidence="12" id="KW-0407">Ion channel</keyword>
<gene>
    <name evidence="14" type="primary">Glrk-L27</name>
    <name evidence="14" type="ORF">Hamer_G007858</name>
</gene>
<feature type="domain" description="Ionotropic glutamate receptor L-glutamate and glycine-binding" evidence="13">
    <location>
        <begin position="336"/>
        <end position="397"/>
    </location>
</feature>
<dbReference type="PANTHER" id="PTHR42643">
    <property type="entry name" value="IONOTROPIC RECEPTOR 20A-RELATED"/>
    <property type="match status" value="1"/>
</dbReference>
<dbReference type="SUPFAM" id="SSF46689">
    <property type="entry name" value="Homeodomain-like"/>
    <property type="match status" value="1"/>
</dbReference>
<evidence type="ECO:0000256" key="9">
    <source>
        <dbReference type="ARBA" id="ARBA00023170"/>
    </source>
</evidence>
<evidence type="ECO:0000256" key="2">
    <source>
        <dbReference type="ARBA" id="ARBA00004651"/>
    </source>
</evidence>
<keyword evidence="3" id="KW-0813">Transport</keyword>
<evidence type="ECO:0000256" key="3">
    <source>
        <dbReference type="ARBA" id="ARBA00022448"/>
    </source>
</evidence>
<dbReference type="InterPro" id="IPR009057">
    <property type="entry name" value="Homeodomain-like_sf"/>
</dbReference>
<keyword evidence="4" id="KW-1003">Cell membrane</keyword>
<dbReference type="Gene3D" id="1.10.10.10">
    <property type="entry name" value="Winged helix-like DNA-binding domain superfamily/Winged helix DNA-binding domain"/>
    <property type="match status" value="1"/>
</dbReference>
<keyword evidence="15" id="KW-1185">Reference proteome</keyword>
<dbReference type="EMBL" id="JAHLQT010027705">
    <property type="protein sequence ID" value="KAG7162342.1"/>
    <property type="molecule type" value="Genomic_DNA"/>
</dbReference>
<evidence type="ECO:0000259" key="13">
    <source>
        <dbReference type="SMART" id="SM00918"/>
    </source>
</evidence>
<dbReference type="Pfam" id="PF13518">
    <property type="entry name" value="HTH_28"/>
    <property type="match status" value="1"/>
</dbReference>
<dbReference type="InterPro" id="IPR055247">
    <property type="entry name" value="InsJ-like_HTH"/>
</dbReference>
<dbReference type="GO" id="GO:0015276">
    <property type="term" value="F:ligand-gated monoatomic ion channel activity"/>
    <property type="evidence" value="ECO:0007669"/>
    <property type="project" value="InterPro"/>
</dbReference>
<evidence type="ECO:0000256" key="11">
    <source>
        <dbReference type="ARBA" id="ARBA00023286"/>
    </source>
</evidence>
<sequence length="579" mass="64693">FHCVTCPPHLLQSAPPSCELLLLFIILLILRTMERRHTKVPTDLADRVTFVRLWVGGRSIREIAEQTNVSVTTVYRWIKRWQNQGNVNNIPRKEMMTPLLLLLTTIIFPTVAQIPRPSVDSETLSITGGAVKAVLSIKTQSRCSVVFLTDGTTSPATVLKNIRQLVAPWSVALFEVAVDGQDANVTQAQLSRVVAEARRLRQVSWCVTVVVVSDDPAFLAAFAEWSLKGRLLVWSTRLLVVTRRPLPELHHLHKLLSMTNSILLVVDKILQPLRCGLFLKIPFTDADSQALRVASWSAKEDLVYSSQTPLFPDKFSKLANRPTLIVPMIETLLVKAVWEESESQPGGKRLTFPGFIQDIMEYLSQGFNFSFVIPADGSSGSKQADGSWSGMVGMVMREVEETRDGPVGLPSTVHPDGLGSHFDIATGITGNYFFLSSYLSSVNARRSNEMDKLGLIRLLLSQNFSMVSMASEWWWELLFMAVWMLMTLVLRQSYNGNLISHLAVRYIPEPYQTLQEVVDDSSAKVIWMQDSSLEQSIRVTNSGTIREVADLEIKGRVKRKKPNEFFSSADTLVAAATTS</sequence>
<keyword evidence="11" id="KW-1071">Ligand-gated ion channel</keyword>
<evidence type="ECO:0000256" key="4">
    <source>
        <dbReference type="ARBA" id="ARBA00022475"/>
    </source>
</evidence>
<keyword evidence="7" id="KW-0406">Ion transport</keyword>
<comment type="caution">
    <text evidence="14">The sequence shown here is derived from an EMBL/GenBank/DDBJ whole genome shotgun (WGS) entry which is preliminary data.</text>
</comment>
<keyword evidence="5" id="KW-0812">Transmembrane</keyword>
<comment type="subcellular location">
    <subcellularLocation>
        <location evidence="2">Cell membrane</location>
        <topology evidence="2">Multi-pass membrane protein</topology>
    </subcellularLocation>
    <subcellularLocation>
        <location evidence="1">Nucleus</location>
    </subcellularLocation>
</comment>
<organism evidence="14 15">
    <name type="scientific">Homarus americanus</name>
    <name type="common">American lobster</name>
    <dbReference type="NCBI Taxonomy" id="6706"/>
    <lineage>
        <taxon>Eukaryota</taxon>
        <taxon>Metazoa</taxon>
        <taxon>Ecdysozoa</taxon>
        <taxon>Arthropoda</taxon>
        <taxon>Crustacea</taxon>
        <taxon>Multicrustacea</taxon>
        <taxon>Malacostraca</taxon>
        <taxon>Eumalacostraca</taxon>
        <taxon>Eucarida</taxon>
        <taxon>Decapoda</taxon>
        <taxon>Pleocyemata</taxon>
        <taxon>Astacidea</taxon>
        <taxon>Nephropoidea</taxon>
        <taxon>Nephropidae</taxon>
        <taxon>Homarus</taxon>
    </lineage>
</organism>
<dbReference type="InterPro" id="IPR036388">
    <property type="entry name" value="WH-like_DNA-bd_sf"/>
</dbReference>
<evidence type="ECO:0000256" key="5">
    <source>
        <dbReference type="ARBA" id="ARBA00022692"/>
    </source>
</evidence>
<dbReference type="Proteomes" id="UP000747542">
    <property type="component" value="Unassembled WGS sequence"/>
</dbReference>
<keyword evidence="8" id="KW-0472">Membrane</keyword>
<dbReference type="GO" id="GO:0005886">
    <property type="term" value="C:plasma membrane"/>
    <property type="evidence" value="ECO:0007669"/>
    <property type="project" value="UniProtKB-SubCell"/>
</dbReference>
<keyword evidence="10" id="KW-0325">Glycoprotein</keyword>
<evidence type="ECO:0000256" key="8">
    <source>
        <dbReference type="ARBA" id="ARBA00023136"/>
    </source>
</evidence>
<dbReference type="AlphaFoldDB" id="A0A8J5JQ89"/>
<reference evidence="14" key="1">
    <citation type="journal article" date="2021" name="Sci. Adv.">
        <title>The American lobster genome reveals insights on longevity, neural, and immune adaptations.</title>
        <authorList>
            <person name="Polinski J.M."/>
            <person name="Zimin A.V."/>
            <person name="Clark K.F."/>
            <person name="Kohn A.B."/>
            <person name="Sadowski N."/>
            <person name="Timp W."/>
            <person name="Ptitsyn A."/>
            <person name="Khanna P."/>
            <person name="Romanova D.Y."/>
            <person name="Williams P."/>
            <person name="Greenwood S.J."/>
            <person name="Moroz L.L."/>
            <person name="Walt D.R."/>
            <person name="Bodnar A.G."/>
        </authorList>
    </citation>
    <scope>NUCLEOTIDE SEQUENCE</scope>
    <source>
        <strain evidence="14">GMGI-L3</strain>
    </source>
</reference>
<evidence type="ECO:0000256" key="6">
    <source>
        <dbReference type="ARBA" id="ARBA00022989"/>
    </source>
</evidence>
<dbReference type="Gene3D" id="1.10.287.70">
    <property type="match status" value="1"/>
</dbReference>
<protein>
    <submittedName>
        <fullName evidence="14">Glutamate receptor-like 27</fullName>
    </submittedName>
</protein>
<dbReference type="PANTHER" id="PTHR42643:SF24">
    <property type="entry name" value="IONOTROPIC RECEPTOR 60A"/>
    <property type="match status" value="1"/>
</dbReference>
<evidence type="ECO:0000256" key="10">
    <source>
        <dbReference type="ARBA" id="ARBA00023180"/>
    </source>
</evidence>
<dbReference type="SMART" id="SM00918">
    <property type="entry name" value="Lig_chan-Glu_bd"/>
    <property type="match status" value="1"/>
</dbReference>
<dbReference type="GO" id="GO:0005634">
    <property type="term" value="C:nucleus"/>
    <property type="evidence" value="ECO:0007669"/>
    <property type="project" value="UniProtKB-SubCell"/>
</dbReference>
<proteinExistence type="predicted"/>
<keyword evidence="9 14" id="KW-0675">Receptor</keyword>
<keyword evidence="6" id="KW-1133">Transmembrane helix</keyword>